<evidence type="ECO:0000259" key="10">
    <source>
        <dbReference type="Pfam" id="PF12359"/>
    </source>
</evidence>
<keyword evidence="3" id="KW-0645">Protease</keyword>
<dbReference type="PANTHER" id="PTHR13367">
    <property type="entry name" value="UBIQUITIN THIOESTERASE"/>
    <property type="match status" value="1"/>
</dbReference>
<reference evidence="12 13" key="1">
    <citation type="submission" date="2019-03" db="EMBL/GenBank/DDBJ databases">
        <authorList>
            <person name="Gaulin E."/>
            <person name="Dumas B."/>
        </authorList>
    </citation>
    <scope>NUCLEOTIDE SEQUENCE [LARGE SCALE GENOMIC DNA]</scope>
    <source>
        <strain evidence="12">CBS 568.67</strain>
    </source>
</reference>
<evidence type="ECO:0000256" key="1">
    <source>
        <dbReference type="ARBA" id="ARBA00000707"/>
    </source>
</evidence>
<keyword evidence="7" id="KW-0175">Coiled coil</keyword>
<evidence type="ECO:0000256" key="8">
    <source>
        <dbReference type="SAM" id="MobiDB-lite"/>
    </source>
</evidence>
<proteinExistence type="predicted"/>
<evidence type="ECO:0000259" key="9">
    <source>
        <dbReference type="Pfam" id="PF12340"/>
    </source>
</evidence>
<feature type="region of interest" description="Disordered" evidence="8">
    <location>
        <begin position="1590"/>
        <end position="1613"/>
    </location>
</feature>
<dbReference type="InterPro" id="IPR051346">
    <property type="entry name" value="OTU_Deubiquitinase"/>
</dbReference>
<sequence length="2826" mass="317217">MEELVDETVSSRYSQPTSNQSPDFIVDCVQTLRSFVPSESTFTSPERLALSEAIHSLDSCSWFPAYGCAIVVEPAVYVGWSHLLLVFPDRWETCVQNLCDSPSYVATPTDTTVLELGRVETKSTSAFLASVDSLLMQAQERTGDERTAATGRQGHQKTPSFIHCLVRQALSSTPQVDLLPYGGTTDVGKHTGSNRRATSWPLVCSVLSMLLPSATLFAKFRIDLFLWLGDFMGDFLTKLTPCAIDNTFALMDAATSSILELHELGFDVTEWTKRVEDIRANLDDAYRDFVKNKTEQYKVVQEIKGPSVPAITFPSPQTLSTEPEDKDVVLKRALDNAGSMPPFNVDITTPDAFGQTLAWIRSHARLQNGADADARLLVLHQIEQVMWHHATNLSPLKCGLKFSETQVSAVKNLASEYSTVVGKWLTSEEGKHTMSVIWRSKEMVITWIAFCLIHQDCETQYPLVKNYRTPLPWKELRHVVLPEKKASDAVSLVAAYIRGRSPKNLSLFSIQEHEGTYDFAKHFAAHDKGMLERWEHEKTLLRSQEKRYMDQVRAKQAKVEKLRAQLLNLERKFDEADKVRMEYQDQMDSSRWHEPHIFYPLRDNLQNARWKANDAERAVEKKKSDIQAMLVPPQFVVSPLPKDSVNALICLFFFLFPPKLNTLAELAETSLEMLVARPAVRPTEKYLTISDHYNSFSSSKVQDGHLKILFFDVNPPNLFGPTSVVGLCDPSESFWSPPVESYCIESSTCRSSFEIDPKATESYYTAKVKDYPMLQWAMEYPNSESSKRGNLVFSQLHLKPTGMTKASFLALGTLRSYPHQQYKKLVHGILDKTLPLDNTFVQSLIRQSLYQMGDLSDEDVPLAEWKRGIRETSGIMSLFEALKQTIEDTRETPRAHQSFVLLAEITGYLTQYFASARSLARDLVDIAQSWIVLLQSQMKEKSPDEVMSLRAKECLMCAFAILALDVLSDEPLPADTPATSVFSFGESSRGFGSVPPATKSVLGVVQTSGEFSAPATAPKVADGSPTFSVQDAMSLVKYMVQFQNGFASSFGSELESVLCKMKVHVQLVMCRQISKVMHYLTTNTCRLTEVVQSSFQGPDALAWKRIPNSYCFEADATIRGTYEHYLINVLTGCVLLNGSPPGRMPKQILSHTTYKKYFGEQDFEVVRIVSRGDAIYRTTRRFHGNFYYEFSLRRRPLLPPQRQSLLSLSQFSLRIQEIDSSCNRVLELVEIRQNEWVEEGLPIRLLQMYSAWVDFTDDIIAFRPTSFNERAINYVVKTPPNDPSKFLCHEVPLASQKQEFSTLMNESTPWPYFLNPESTNNVVSVLSRIEAYRFIHVLQAPNNEIWFHLPRFDLTFVGSSLETTTHLRSREYSDYHLARCQHIDHLLPFFDHYIVLERTVHVPGQPIRMILVPDGVIVTDSNHDAARVKLSDSCHTNLNTLAFEECPSTNQLVAKTILGRLHLAAILAASSTSLPDPHLKMTGTEAALAMFRQCWVTRPLTPSENAKLTNLSTFAFKEPALAVLCEQLRFESQQRAFLFNVVQSVGQTSTSPYSRLLASQSELRAMMTSSKPWNSLRRGLSLDERQKCMPRVPHPRGRACQKGMNAVDSLPPHPVDDNVVSTFETDLLAIVQQNTTSANEIEPYPLHDDDTTSVGMQVIAALKSSWMHHQQSNTSVVLDIDAIVAQVSSISSDVDASLQRMTSYLCDMLEQTAIPSSHLLETRLLWATNRRARVGLYDWLRIACDDTLLCELNPYLSSTARRQYQSATRVYLALTVLQSRCARILHIAKKGAKAQAQLVRELECRRAWSIDDHPHWLVFEVEQGLQIRPEQYAIVRHLLDAPPGAISQLNMGLGKTRVILPMLILHYALQQGRTLPRVHVLTSILHEAIDVLHLRLTASSLGVVLIEQPFHRQIDLTPARVQVLRQQCLASRACYIVAPEHRLSLEMKVKEWMYQDEDALAKPLAELLEHQSFVDLFDECDALFHHRYQLVYAVGSPAPLSQCDIRATTAQALLCLLNATTDSPVDKWLQQHGTTVAVPSACMFRRIRLRDDPSDTRHAFRVALLNTLVASPPLEFKWLQSFLATTDAATRDACVAAIVDKAAPVTRFESLPDVQFKYLLTLRGYLGFGLLEHALEQRHRVDYGLDTGREKRVAVPFRAADVPSDRAEFGHPDIGMLLTTLAYYYQGLSSSQVLEAIHVLLSLGLPAQIRIYDAVVASLHAELSAAERDTMGHVSKLDPTNTTQMDLVVSKLAHSMELINFWLQRCVLDTDLAQFPARIATSAWDLAQSTHAKGFSGTNDTNAILPLQITPMDPSIPSILGTNGRMVAQLLAHTQSAHFLPPHNTQPLWQSLVEFAMRANHDALIDTGSLLAGVSNRAIASFMATHAALAPKFRAVVYFCPAAHQWLALNRHTRQTLELHVSPIKERDAFVLFDDARSRGTDMQLRPTAVATLTLGPKLTKDKLMQGAGRLRLLGHHQKLVLVAPAELESALATPLTIEATLQWIVRNTVASIQKGLPTWSQQGLFFHESREVQHSGVVDEHWDVVDLFGPPIAVQSLANAVRSQCLNNTSTDLMLAIDARCQDLGQEIQVSLQYNEECERELQLDEEEEIEEETALAEMNALDEAPWEYAAALTAKSVADLVKAVQLVPMTHVKQLATELVHVAWPSLLFGTVNFFATVTSPALDFSRLADAVLVLPSQEWVILSDREADAILGLLWRSPTTPLVRLDHLSTLRRAQPFQVNEQHVASLQLYNGETMFPTPYRQSAIQKLVANQKCRDVVRNLLVARGEKRNWDCSDLQRICDYSTDSPAGIPAVCSGFNTLTVA</sequence>
<dbReference type="EMBL" id="VJMH01002082">
    <property type="protein sequence ID" value="KAF0710192.1"/>
    <property type="molecule type" value="Genomic_DNA"/>
</dbReference>
<organism evidence="12 13">
    <name type="scientific">Aphanomyces stellatus</name>
    <dbReference type="NCBI Taxonomy" id="120398"/>
    <lineage>
        <taxon>Eukaryota</taxon>
        <taxon>Sar</taxon>
        <taxon>Stramenopiles</taxon>
        <taxon>Oomycota</taxon>
        <taxon>Saprolegniomycetes</taxon>
        <taxon>Saprolegniales</taxon>
        <taxon>Verrucalvaceae</taxon>
        <taxon>Aphanomyces</taxon>
    </lineage>
</organism>
<comment type="catalytic activity">
    <reaction evidence="1">
        <text>Thiol-dependent hydrolysis of ester, thioester, amide, peptide and isopeptide bonds formed by the C-terminal Gly of ubiquitin (a 76-residue protein attached to proteins as an intracellular targeting signal).</text>
        <dbReference type="EC" id="3.4.19.12"/>
    </reaction>
</comment>
<evidence type="ECO:0000256" key="6">
    <source>
        <dbReference type="ARBA" id="ARBA00022807"/>
    </source>
</evidence>
<feature type="coiled-coil region" evidence="7">
    <location>
        <begin position="545"/>
        <end position="625"/>
    </location>
</feature>
<evidence type="ECO:0000313" key="11">
    <source>
        <dbReference type="EMBL" id="KAF0710192.1"/>
    </source>
</evidence>
<dbReference type="InterPro" id="IPR022105">
    <property type="entry name" value="DUF3645"/>
</dbReference>
<dbReference type="Proteomes" id="UP000332933">
    <property type="component" value="Unassembled WGS sequence"/>
</dbReference>
<dbReference type="EMBL" id="CAADRA010002084">
    <property type="protein sequence ID" value="VFT82689.1"/>
    <property type="molecule type" value="Genomic_DNA"/>
</dbReference>
<name>A0A485KD64_9STRA</name>
<keyword evidence="5" id="KW-0378">Hydrolase</keyword>
<protein>
    <recommendedName>
        <fullName evidence="2">ubiquitinyl hydrolase 1</fullName>
        <ecNumber evidence="2">3.4.19.12</ecNumber>
    </recommendedName>
</protein>
<evidence type="ECO:0000256" key="4">
    <source>
        <dbReference type="ARBA" id="ARBA00022786"/>
    </source>
</evidence>
<evidence type="ECO:0000313" key="13">
    <source>
        <dbReference type="Proteomes" id="UP000332933"/>
    </source>
</evidence>
<dbReference type="EC" id="3.4.19.12" evidence="2"/>
<keyword evidence="13" id="KW-1185">Reference proteome</keyword>
<dbReference type="InterPro" id="IPR022099">
    <property type="entry name" value="DUF3638"/>
</dbReference>
<feature type="domain" description="DUF3645" evidence="10">
    <location>
        <begin position="2148"/>
        <end position="2179"/>
    </location>
</feature>
<dbReference type="Pfam" id="PF12340">
    <property type="entry name" value="DUF3638"/>
    <property type="match status" value="1"/>
</dbReference>
<dbReference type="PANTHER" id="PTHR13367:SF33">
    <property type="entry name" value="P-LOOP CONTAINING NUCLEOSIDE TRIPHOSPHATE HYDROLASE PROTEIN"/>
    <property type="match status" value="1"/>
</dbReference>
<dbReference type="Pfam" id="PF12359">
    <property type="entry name" value="DUF3645"/>
    <property type="match status" value="1"/>
</dbReference>
<evidence type="ECO:0000256" key="5">
    <source>
        <dbReference type="ARBA" id="ARBA00022801"/>
    </source>
</evidence>
<reference evidence="11" key="2">
    <citation type="submission" date="2019-06" db="EMBL/GenBank/DDBJ databases">
        <title>Genomics analysis of Aphanomyces spp. identifies a new class of oomycete effector associated with host adaptation.</title>
        <authorList>
            <person name="Gaulin E."/>
        </authorList>
    </citation>
    <scope>NUCLEOTIDE SEQUENCE</scope>
    <source>
        <strain evidence="11">CBS 578.67</strain>
    </source>
</reference>
<evidence type="ECO:0000256" key="7">
    <source>
        <dbReference type="SAM" id="Coils"/>
    </source>
</evidence>
<evidence type="ECO:0000256" key="3">
    <source>
        <dbReference type="ARBA" id="ARBA00022670"/>
    </source>
</evidence>
<keyword evidence="6" id="KW-0788">Thiol protease</keyword>
<evidence type="ECO:0000256" key="2">
    <source>
        <dbReference type="ARBA" id="ARBA00012759"/>
    </source>
</evidence>
<keyword evidence="4" id="KW-0833">Ubl conjugation pathway</keyword>
<accession>A0A485KD64</accession>
<feature type="domain" description="DUF3638" evidence="9">
    <location>
        <begin position="1806"/>
        <end position="2020"/>
    </location>
</feature>
<gene>
    <name evidence="12" type="primary">Aste57867_5643</name>
    <name evidence="11" type="ORF">As57867_005630</name>
    <name evidence="12" type="ORF">ASTE57867_5643</name>
</gene>
<evidence type="ECO:0000313" key="12">
    <source>
        <dbReference type="EMBL" id="VFT82689.1"/>
    </source>
</evidence>
<dbReference type="GO" id="GO:0006508">
    <property type="term" value="P:proteolysis"/>
    <property type="evidence" value="ECO:0007669"/>
    <property type="project" value="UniProtKB-KW"/>
</dbReference>
<dbReference type="GO" id="GO:0004843">
    <property type="term" value="F:cysteine-type deubiquitinase activity"/>
    <property type="evidence" value="ECO:0007669"/>
    <property type="project" value="UniProtKB-EC"/>
</dbReference>
<dbReference type="OrthoDB" id="4866634at2759"/>